<sequence>MLLRDGLLIFTESRVRHHANTAPSSPRTDGLSMETRAMAPRFVAPAGPDRALLSPSLLLCVAGSPTARTRYVSSLPALRLRHLGRKTWRGQRVTLSGQRMTHTPYRSFAPFSDIRFFWPRRTLVSHICCYCRAYEVCVCRWSLVDSASRCGPGGNAFFPLEPSIATAVPCAAKPCWHRDFCCVAPYFPCVAAPVVSNSTRAQTSRQHTQERNTGGQFYRSFTVTPLQPRDCVARGGTARRSRGRSGARRRLPKLSQA</sequence>
<name>A0A329BEY3_9BURK</name>
<feature type="compositionally biased region" description="Basic residues" evidence="1">
    <location>
        <begin position="237"/>
        <end position="257"/>
    </location>
</feature>
<dbReference type="EMBL" id="QLTK01000029">
    <property type="protein sequence ID" value="RAS21393.1"/>
    <property type="molecule type" value="Genomic_DNA"/>
</dbReference>
<comment type="caution">
    <text evidence="2">The sequence shown here is derived from an EMBL/GenBank/DDBJ whole genome shotgun (WGS) entry which is preliminary data.</text>
</comment>
<proteinExistence type="predicted"/>
<accession>A0A329BEY3</accession>
<evidence type="ECO:0000313" key="3">
    <source>
        <dbReference type="Proteomes" id="UP000248918"/>
    </source>
</evidence>
<evidence type="ECO:0000256" key="1">
    <source>
        <dbReference type="SAM" id="MobiDB-lite"/>
    </source>
</evidence>
<feature type="region of interest" description="Disordered" evidence="1">
    <location>
        <begin position="231"/>
        <end position="257"/>
    </location>
</feature>
<protein>
    <submittedName>
        <fullName evidence="2">Uncharacterized protein</fullName>
    </submittedName>
</protein>
<organism evidence="2 3">
    <name type="scientific">Paraburkholderia bryophila</name>
    <dbReference type="NCBI Taxonomy" id="420952"/>
    <lineage>
        <taxon>Bacteria</taxon>
        <taxon>Pseudomonadati</taxon>
        <taxon>Pseudomonadota</taxon>
        <taxon>Betaproteobacteria</taxon>
        <taxon>Burkholderiales</taxon>
        <taxon>Burkholderiaceae</taxon>
        <taxon>Paraburkholderia</taxon>
    </lineage>
</organism>
<dbReference type="AlphaFoldDB" id="A0A329BEY3"/>
<dbReference type="Proteomes" id="UP000248918">
    <property type="component" value="Unassembled WGS sequence"/>
</dbReference>
<evidence type="ECO:0000313" key="2">
    <source>
        <dbReference type="EMBL" id="RAS21393.1"/>
    </source>
</evidence>
<reference evidence="2 3" key="1">
    <citation type="submission" date="2018-06" db="EMBL/GenBank/DDBJ databases">
        <title>Genomic Encyclopedia of Type Strains, Phase III (KMG-III): the genomes of soil and plant-associated and newly described type strains.</title>
        <authorList>
            <person name="Whitman W."/>
        </authorList>
    </citation>
    <scope>NUCLEOTIDE SEQUENCE [LARGE SCALE GENOMIC DNA]</scope>
    <source>
        <strain evidence="2 3">LMG 23644</strain>
    </source>
</reference>
<gene>
    <name evidence="2" type="ORF">BX591_12981</name>
</gene>